<evidence type="ECO:0000259" key="2">
    <source>
        <dbReference type="Pfam" id="PF02470"/>
    </source>
</evidence>
<keyword evidence="1" id="KW-1133">Transmembrane helix</keyword>
<organism evidence="3 4">
    <name type="scientific">Hirschia litorea</name>
    <dbReference type="NCBI Taxonomy" id="1199156"/>
    <lineage>
        <taxon>Bacteria</taxon>
        <taxon>Pseudomonadati</taxon>
        <taxon>Pseudomonadota</taxon>
        <taxon>Alphaproteobacteria</taxon>
        <taxon>Hyphomonadales</taxon>
        <taxon>Hyphomonadaceae</taxon>
        <taxon>Hirschia</taxon>
    </lineage>
</organism>
<protein>
    <submittedName>
        <fullName evidence="3">MlaD family protein</fullName>
    </submittedName>
</protein>
<accession>A0ABW2II97</accession>
<keyword evidence="4" id="KW-1185">Reference proteome</keyword>
<dbReference type="EMBL" id="JBHTBR010000002">
    <property type="protein sequence ID" value="MFC7290778.1"/>
    <property type="molecule type" value="Genomic_DNA"/>
</dbReference>
<sequence length="167" mass="17363">MRDSLFETIVGLAVVAVAGVFVWYSLQQTESSGSKGSYELTAQFTGPINGVLQGTDVRLMGVKVGVVTSVELDKARLVPMIKLNVANGVELDSDTTAKISSDSLLSGPHIALLPGGGMDMLQPGDEITYTSGSVELGPLLTEFATSLDGRLKNIADAITASSASSQQ</sequence>
<dbReference type="RefSeq" id="WP_382165960.1">
    <property type="nucleotide sequence ID" value="NZ_JBHTBR010000002.1"/>
</dbReference>
<keyword evidence="1" id="KW-0472">Membrane</keyword>
<evidence type="ECO:0000313" key="3">
    <source>
        <dbReference type="EMBL" id="MFC7290778.1"/>
    </source>
</evidence>
<reference evidence="4" key="1">
    <citation type="journal article" date="2019" name="Int. J. Syst. Evol. Microbiol.">
        <title>The Global Catalogue of Microorganisms (GCM) 10K type strain sequencing project: providing services to taxonomists for standard genome sequencing and annotation.</title>
        <authorList>
            <consortium name="The Broad Institute Genomics Platform"/>
            <consortium name="The Broad Institute Genome Sequencing Center for Infectious Disease"/>
            <person name="Wu L."/>
            <person name="Ma J."/>
        </authorList>
    </citation>
    <scope>NUCLEOTIDE SEQUENCE [LARGE SCALE GENOMIC DNA]</scope>
    <source>
        <strain evidence="4">CCUG 51308</strain>
    </source>
</reference>
<dbReference type="InterPro" id="IPR052336">
    <property type="entry name" value="MlaD_Phospholipid_Transporter"/>
</dbReference>
<gene>
    <name evidence="3" type="ORF">ACFQS8_04060</name>
</gene>
<dbReference type="PANTHER" id="PTHR33371">
    <property type="entry name" value="INTERMEMBRANE PHOSPHOLIPID TRANSPORT SYSTEM BINDING PROTEIN MLAD-RELATED"/>
    <property type="match status" value="1"/>
</dbReference>
<dbReference type="InterPro" id="IPR003399">
    <property type="entry name" value="Mce/MlaD"/>
</dbReference>
<dbReference type="Pfam" id="PF02470">
    <property type="entry name" value="MlaD"/>
    <property type="match status" value="1"/>
</dbReference>
<proteinExistence type="predicted"/>
<dbReference type="Proteomes" id="UP001596492">
    <property type="component" value="Unassembled WGS sequence"/>
</dbReference>
<evidence type="ECO:0000313" key="4">
    <source>
        <dbReference type="Proteomes" id="UP001596492"/>
    </source>
</evidence>
<evidence type="ECO:0000256" key="1">
    <source>
        <dbReference type="SAM" id="Phobius"/>
    </source>
</evidence>
<feature type="transmembrane region" description="Helical" evidence="1">
    <location>
        <begin position="6"/>
        <end position="26"/>
    </location>
</feature>
<feature type="domain" description="Mce/MlaD" evidence="2">
    <location>
        <begin position="37"/>
        <end position="115"/>
    </location>
</feature>
<dbReference type="PANTHER" id="PTHR33371:SF4">
    <property type="entry name" value="INTERMEMBRANE PHOSPHOLIPID TRANSPORT SYSTEM BINDING PROTEIN MLAD"/>
    <property type="match status" value="1"/>
</dbReference>
<comment type="caution">
    <text evidence="3">The sequence shown here is derived from an EMBL/GenBank/DDBJ whole genome shotgun (WGS) entry which is preliminary data.</text>
</comment>
<name>A0ABW2II97_9PROT</name>
<keyword evidence="1" id="KW-0812">Transmembrane</keyword>